<evidence type="ECO:0000313" key="2">
    <source>
        <dbReference type="Proteomes" id="UP001286456"/>
    </source>
</evidence>
<reference evidence="1" key="2">
    <citation type="submission" date="2023-06" db="EMBL/GenBank/DDBJ databases">
        <authorList>
            <consortium name="Lawrence Berkeley National Laboratory"/>
            <person name="Haridas S."/>
            <person name="Hensen N."/>
            <person name="Bonometti L."/>
            <person name="Westerberg I."/>
            <person name="Brannstrom I.O."/>
            <person name="Guillou S."/>
            <person name="Cros-Aarteil S."/>
            <person name="Calhoun S."/>
            <person name="Kuo A."/>
            <person name="Mondo S."/>
            <person name="Pangilinan J."/>
            <person name="Riley R."/>
            <person name="Labutti K."/>
            <person name="Andreopoulos B."/>
            <person name="Lipzen A."/>
            <person name="Chen C."/>
            <person name="Yanf M."/>
            <person name="Daum C."/>
            <person name="Ng V."/>
            <person name="Clum A."/>
            <person name="Steindorff A."/>
            <person name="Ohm R."/>
            <person name="Martin F."/>
            <person name="Silar P."/>
            <person name="Natvig D."/>
            <person name="Lalanne C."/>
            <person name="Gautier V."/>
            <person name="Ament-Velasquez S.L."/>
            <person name="Kruys A."/>
            <person name="Hutchinson M.I."/>
            <person name="Powell A.J."/>
            <person name="Barry K."/>
            <person name="Miller A.N."/>
            <person name="Grigoriev I.V."/>
            <person name="Debuchy R."/>
            <person name="Gladieux P."/>
            <person name="Thoren M.H."/>
            <person name="Johannesson H."/>
        </authorList>
    </citation>
    <scope>NUCLEOTIDE SEQUENCE</scope>
    <source>
        <strain evidence="1">SMH4131-1</strain>
    </source>
</reference>
<keyword evidence="2" id="KW-1185">Reference proteome</keyword>
<dbReference type="AlphaFoldDB" id="A0AAE0J047"/>
<proteinExistence type="predicted"/>
<name>A0AAE0J047_9PEZI</name>
<evidence type="ECO:0008006" key="3">
    <source>
        <dbReference type="Google" id="ProtNLM"/>
    </source>
</evidence>
<dbReference type="Proteomes" id="UP001286456">
    <property type="component" value="Unassembled WGS sequence"/>
</dbReference>
<protein>
    <recommendedName>
        <fullName evidence="3">G domain-containing protein</fullName>
    </recommendedName>
</protein>
<accession>A0AAE0J047</accession>
<dbReference type="EMBL" id="JAUEPO010000002">
    <property type="protein sequence ID" value="KAK3334215.1"/>
    <property type="molecule type" value="Genomic_DNA"/>
</dbReference>
<sequence>MAAITGESPPFTLKSPSEFLAACPKLRILVLGNPESTKQEIFSKVFGIDLEKKLLADAFNARNHHPVEQELDLHGQNARLTVFTSHNFGTGDETAYRAVTDFLASPALVDDPIHCIWYCIASEEGRSVHSLETQFFAELPKIAPRVPIVLVFTKYDEFVSQVQLDWSRDASRRGGVSKVAVAHILRDLSVKRFEKTIGRKWDEASGRTKGRHIPRVCVSGSTEDGDESYERLAARTLASLRDHSVQLSFAAAQRSSAFISTQFCADTAAEYFTVDTGHARKVDGVDMSEIIPNFFAEAYQIFNMRDVSTVLLEKNLLTKILEAAFAGDQLPFLLDALHHSGTEQTMLLNLSPHERAVLLTQALAMIVLFLHKLAEMQWPHQDHFSLSMLPPTLTTRAVERVLSEMRTGKDKTDVLEAIEESHIFSSCRLREEISDLILNSVHGTDKIHIHHEGVGNPTVRVDDDDLNEISLAYVNDKGPDDMFLPCGLKILKLN</sequence>
<evidence type="ECO:0000313" key="1">
    <source>
        <dbReference type="EMBL" id="KAK3334215.1"/>
    </source>
</evidence>
<comment type="caution">
    <text evidence="1">The sequence shown here is derived from an EMBL/GenBank/DDBJ whole genome shotgun (WGS) entry which is preliminary data.</text>
</comment>
<reference evidence="1" key="1">
    <citation type="journal article" date="2023" name="Mol. Phylogenet. Evol.">
        <title>Genome-scale phylogeny and comparative genomics of the fungal order Sordariales.</title>
        <authorList>
            <person name="Hensen N."/>
            <person name="Bonometti L."/>
            <person name="Westerberg I."/>
            <person name="Brannstrom I.O."/>
            <person name="Guillou S."/>
            <person name="Cros-Aarteil S."/>
            <person name="Calhoun S."/>
            <person name="Haridas S."/>
            <person name="Kuo A."/>
            <person name="Mondo S."/>
            <person name="Pangilinan J."/>
            <person name="Riley R."/>
            <person name="LaButti K."/>
            <person name="Andreopoulos B."/>
            <person name="Lipzen A."/>
            <person name="Chen C."/>
            <person name="Yan M."/>
            <person name="Daum C."/>
            <person name="Ng V."/>
            <person name="Clum A."/>
            <person name="Steindorff A."/>
            <person name="Ohm R.A."/>
            <person name="Martin F."/>
            <person name="Silar P."/>
            <person name="Natvig D.O."/>
            <person name="Lalanne C."/>
            <person name="Gautier V."/>
            <person name="Ament-Velasquez S.L."/>
            <person name="Kruys A."/>
            <person name="Hutchinson M.I."/>
            <person name="Powell A.J."/>
            <person name="Barry K."/>
            <person name="Miller A.N."/>
            <person name="Grigoriev I.V."/>
            <person name="Debuchy R."/>
            <person name="Gladieux P."/>
            <person name="Hiltunen Thoren M."/>
            <person name="Johannesson H."/>
        </authorList>
    </citation>
    <scope>NUCLEOTIDE SEQUENCE</scope>
    <source>
        <strain evidence="1">SMH4131-1</strain>
    </source>
</reference>
<organism evidence="1 2">
    <name type="scientific">Cercophora scortea</name>
    <dbReference type="NCBI Taxonomy" id="314031"/>
    <lineage>
        <taxon>Eukaryota</taxon>
        <taxon>Fungi</taxon>
        <taxon>Dikarya</taxon>
        <taxon>Ascomycota</taxon>
        <taxon>Pezizomycotina</taxon>
        <taxon>Sordariomycetes</taxon>
        <taxon>Sordariomycetidae</taxon>
        <taxon>Sordariales</taxon>
        <taxon>Lasiosphaeriaceae</taxon>
        <taxon>Cercophora</taxon>
    </lineage>
</organism>
<gene>
    <name evidence="1" type="ORF">B0T19DRAFT_148278</name>
</gene>